<dbReference type="EMBL" id="LR796734">
    <property type="protein sequence ID" value="CAB4161926.1"/>
    <property type="molecule type" value="Genomic_DNA"/>
</dbReference>
<organism evidence="1">
    <name type="scientific">uncultured Caudovirales phage</name>
    <dbReference type="NCBI Taxonomy" id="2100421"/>
    <lineage>
        <taxon>Viruses</taxon>
        <taxon>Duplodnaviria</taxon>
        <taxon>Heunggongvirae</taxon>
        <taxon>Uroviricota</taxon>
        <taxon>Caudoviricetes</taxon>
        <taxon>Peduoviridae</taxon>
        <taxon>Maltschvirus</taxon>
        <taxon>Maltschvirus maltsch</taxon>
    </lineage>
</organism>
<sequence length="76" mass="9163">MKLKNTNPQESLRIHFQFQIDQSTDFITIGMYLKDNSLKIVKFQTAELDFILEILYTNNWNYVIGTWIPIFRKVYN</sequence>
<protein>
    <submittedName>
        <fullName evidence="1">Uncharacterized protein</fullName>
    </submittedName>
</protein>
<accession>A0A6J5NWE8</accession>
<reference evidence="1" key="1">
    <citation type="submission" date="2020-04" db="EMBL/GenBank/DDBJ databases">
        <authorList>
            <person name="Chiriac C."/>
            <person name="Salcher M."/>
            <person name="Ghai R."/>
            <person name="Kavagutti S V."/>
        </authorList>
    </citation>
    <scope>NUCLEOTIDE SEQUENCE</scope>
</reference>
<proteinExistence type="predicted"/>
<evidence type="ECO:0000313" key="1">
    <source>
        <dbReference type="EMBL" id="CAB4161926.1"/>
    </source>
</evidence>
<name>A0A6J5NWE8_9CAUD</name>
<gene>
    <name evidence="1" type="ORF">UFOVP787_4</name>
</gene>